<keyword evidence="2" id="KW-1185">Reference proteome</keyword>
<dbReference type="RefSeq" id="WP_236293422.1">
    <property type="nucleotide sequence ID" value="NZ_CAKMMW010000047.1"/>
</dbReference>
<accession>A0ABN8H919</accession>
<sequence>MDNEIQQLQSIQLRNPFPYRDMEKVQADFRSDFMRLPDSENFLIGDFNTYCMNVAGTLSYILAGNEEKIPQRQIELLQLAFFDWFPQYQFIKDRIWNYSDLSEEYTNFNEARIILIRHLSKLKP</sequence>
<dbReference type="Proteomes" id="UP000838821">
    <property type="component" value="Unassembled WGS sequence"/>
</dbReference>
<dbReference type="Pfam" id="PF14176">
    <property type="entry name" value="YxiJ"/>
    <property type="match status" value="1"/>
</dbReference>
<gene>
    <name evidence="1" type="ORF">PAECIP111891_06968</name>
</gene>
<organism evidence="1 2">
    <name type="scientific">Paenibacillus allorhizoplanae</name>
    <dbReference type="NCBI Taxonomy" id="2905648"/>
    <lineage>
        <taxon>Bacteria</taxon>
        <taxon>Bacillati</taxon>
        <taxon>Bacillota</taxon>
        <taxon>Bacilli</taxon>
        <taxon>Bacillales</taxon>
        <taxon>Paenibacillaceae</taxon>
        <taxon>Paenibacillus</taxon>
    </lineage>
</organism>
<dbReference type="EMBL" id="CAKMMW010000047">
    <property type="protein sequence ID" value="CAH1232199.1"/>
    <property type="molecule type" value="Genomic_DNA"/>
</dbReference>
<comment type="caution">
    <text evidence="1">The sequence shown here is derived from an EMBL/GenBank/DDBJ whole genome shotgun (WGS) entry which is preliminary data.</text>
</comment>
<proteinExistence type="predicted"/>
<name>A0ABN8H919_9BACL</name>
<evidence type="ECO:0000313" key="1">
    <source>
        <dbReference type="EMBL" id="CAH1232199.1"/>
    </source>
</evidence>
<evidence type="ECO:0008006" key="3">
    <source>
        <dbReference type="Google" id="ProtNLM"/>
    </source>
</evidence>
<dbReference type="InterPro" id="IPR025551">
    <property type="entry name" value="WapI/YxiJ-like"/>
</dbReference>
<evidence type="ECO:0000313" key="2">
    <source>
        <dbReference type="Proteomes" id="UP000838821"/>
    </source>
</evidence>
<protein>
    <recommendedName>
        <fullName evidence="3">YxiJ-like protein</fullName>
    </recommendedName>
</protein>
<reference evidence="1" key="1">
    <citation type="submission" date="2022-01" db="EMBL/GenBank/DDBJ databases">
        <authorList>
            <person name="Criscuolo A."/>
        </authorList>
    </citation>
    <scope>NUCLEOTIDE SEQUENCE</scope>
    <source>
        <strain evidence="1">CIP111891</strain>
    </source>
</reference>